<evidence type="ECO:0000313" key="13">
    <source>
        <dbReference type="Proteomes" id="UP000007115"/>
    </source>
</evidence>
<dbReference type="RefSeq" id="XP_013961192.1">
    <property type="nucleotide sequence ID" value="XM_014105717.1"/>
</dbReference>
<evidence type="ECO:0000256" key="6">
    <source>
        <dbReference type="ARBA" id="ARBA00022729"/>
    </source>
</evidence>
<keyword evidence="4" id="KW-0964">Secreted</keyword>
<gene>
    <name evidence="12" type="ORF">TRIVIDRAFT_72996</name>
</gene>
<reference evidence="12 13" key="1">
    <citation type="journal article" date="2011" name="Genome Biol.">
        <title>Comparative genome sequence analysis underscores mycoparasitism as the ancestral life style of Trichoderma.</title>
        <authorList>
            <person name="Kubicek C.P."/>
            <person name="Herrera-Estrella A."/>
            <person name="Seidl-Seiboth V."/>
            <person name="Martinez D.A."/>
            <person name="Druzhinina I.S."/>
            <person name="Thon M."/>
            <person name="Zeilinger S."/>
            <person name="Casas-Flores S."/>
            <person name="Horwitz B.A."/>
            <person name="Mukherjee P.K."/>
            <person name="Mukherjee M."/>
            <person name="Kredics L."/>
            <person name="Alcaraz L.D."/>
            <person name="Aerts A."/>
            <person name="Antal Z."/>
            <person name="Atanasova L."/>
            <person name="Cervantes-Badillo M.G."/>
            <person name="Challacombe J."/>
            <person name="Chertkov O."/>
            <person name="McCluskey K."/>
            <person name="Coulpier F."/>
            <person name="Deshpande N."/>
            <person name="von Doehren H."/>
            <person name="Ebbole D.J."/>
            <person name="Esquivel-Naranjo E.U."/>
            <person name="Fekete E."/>
            <person name="Flipphi M."/>
            <person name="Glaser F."/>
            <person name="Gomez-Rodriguez E.Y."/>
            <person name="Gruber S."/>
            <person name="Han C."/>
            <person name="Henrissat B."/>
            <person name="Hermosa R."/>
            <person name="Hernandez-Onate M."/>
            <person name="Karaffa L."/>
            <person name="Kosti I."/>
            <person name="Le Crom S."/>
            <person name="Lindquist E."/>
            <person name="Lucas S."/>
            <person name="Luebeck M."/>
            <person name="Luebeck P.S."/>
            <person name="Margeot A."/>
            <person name="Metz B."/>
            <person name="Misra M."/>
            <person name="Nevalainen H."/>
            <person name="Omann M."/>
            <person name="Packer N."/>
            <person name="Perrone G."/>
            <person name="Uresti-Rivera E.E."/>
            <person name="Salamov A."/>
            <person name="Schmoll M."/>
            <person name="Seiboth B."/>
            <person name="Shapiro H."/>
            <person name="Sukno S."/>
            <person name="Tamayo-Ramos J.A."/>
            <person name="Tisch D."/>
            <person name="Wiest A."/>
            <person name="Wilkinson H.H."/>
            <person name="Zhang M."/>
            <person name="Coutinho P.M."/>
            <person name="Kenerley C.M."/>
            <person name="Monte E."/>
            <person name="Baker S.E."/>
            <person name="Grigoriev I.V."/>
        </authorList>
    </citation>
    <scope>NUCLEOTIDE SEQUENCE [LARGE SCALE GENOMIC DNA]</scope>
    <source>
        <strain evidence="13">Gv29-8 / FGSC 10586</strain>
    </source>
</reference>
<comment type="similarity">
    <text evidence="3">Belongs to the RBT5 family.</text>
</comment>
<feature type="chain" id="PRO_5003523491" description="CFEM domain-containing protein" evidence="10">
    <location>
        <begin position="17"/>
        <end position="86"/>
    </location>
</feature>
<evidence type="ECO:0000313" key="12">
    <source>
        <dbReference type="EMBL" id="EHK26974.1"/>
    </source>
</evidence>
<keyword evidence="5" id="KW-0472">Membrane</keyword>
<proteinExistence type="inferred from homology"/>
<dbReference type="InParanoid" id="G9MF07"/>
<dbReference type="OrthoDB" id="3767534at2759"/>
<dbReference type="InterPro" id="IPR008427">
    <property type="entry name" value="Extracellular_membr_CFEM_dom"/>
</dbReference>
<evidence type="ECO:0000256" key="1">
    <source>
        <dbReference type="ARBA" id="ARBA00004589"/>
    </source>
</evidence>
<dbReference type="GO" id="GO:0046872">
    <property type="term" value="F:metal ion binding"/>
    <property type="evidence" value="ECO:0007669"/>
    <property type="project" value="UniProtKB-UniRule"/>
</dbReference>
<protein>
    <recommendedName>
        <fullName evidence="11">CFEM domain-containing protein</fullName>
    </recommendedName>
</protein>
<dbReference type="HOGENOM" id="CLU_063084_6_2_1"/>
<feature type="domain" description="CFEM" evidence="11">
    <location>
        <begin position="1"/>
        <end position="86"/>
    </location>
</feature>
<keyword evidence="13" id="KW-1185">Reference proteome</keyword>
<name>G9MF07_HYPVG</name>
<evidence type="ECO:0000256" key="8">
    <source>
        <dbReference type="ARBA" id="ARBA00023288"/>
    </source>
</evidence>
<dbReference type="PROSITE" id="PS52012">
    <property type="entry name" value="CFEM"/>
    <property type="match status" value="1"/>
</dbReference>
<dbReference type="GO" id="GO:0098552">
    <property type="term" value="C:side of membrane"/>
    <property type="evidence" value="ECO:0007669"/>
    <property type="project" value="UniProtKB-KW"/>
</dbReference>
<keyword evidence="9" id="KW-0408">Iron</keyword>
<accession>G9MF07</accession>
<feature type="disulfide bond" evidence="9">
    <location>
        <begin position="39"/>
        <end position="46"/>
    </location>
</feature>
<dbReference type="Proteomes" id="UP000007115">
    <property type="component" value="Unassembled WGS sequence"/>
</dbReference>
<dbReference type="GO" id="GO:0005576">
    <property type="term" value="C:extracellular region"/>
    <property type="evidence" value="ECO:0007669"/>
    <property type="project" value="UniProtKB-SubCell"/>
</dbReference>
<evidence type="ECO:0000256" key="9">
    <source>
        <dbReference type="PROSITE-ProRule" id="PRU01356"/>
    </source>
</evidence>
<comment type="caution">
    <text evidence="9">Lacks conserved residue(s) required for the propagation of feature annotation.</text>
</comment>
<evidence type="ECO:0000256" key="5">
    <source>
        <dbReference type="ARBA" id="ARBA00022622"/>
    </source>
</evidence>
<evidence type="ECO:0000256" key="7">
    <source>
        <dbReference type="ARBA" id="ARBA00023157"/>
    </source>
</evidence>
<keyword evidence="6 10" id="KW-0732">Signal</keyword>
<dbReference type="GeneID" id="25797584"/>
<feature type="signal peptide" evidence="10">
    <location>
        <begin position="1"/>
        <end position="16"/>
    </location>
</feature>
<keyword evidence="9" id="KW-0479">Metal-binding</keyword>
<dbReference type="VEuPathDB" id="FungiDB:TRIVIDRAFT_72996"/>
<comment type="caution">
    <text evidence="12">The sequence shown here is derived from an EMBL/GenBank/DDBJ whole genome shotgun (WGS) entry which is preliminary data.</text>
</comment>
<comment type="subcellular location">
    <subcellularLocation>
        <location evidence="1">Membrane</location>
        <topology evidence="1">Lipid-anchor</topology>
        <topology evidence="1">GPI-anchor</topology>
    </subcellularLocation>
    <subcellularLocation>
        <location evidence="2">Secreted</location>
    </subcellularLocation>
</comment>
<dbReference type="eggNOG" id="ENOG502SZ7B">
    <property type="taxonomic scope" value="Eukaryota"/>
</dbReference>
<dbReference type="SMART" id="SM00747">
    <property type="entry name" value="CFEM"/>
    <property type="match status" value="1"/>
</dbReference>
<dbReference type="EMBL" id="ABDF02000001">
    <property type="protein sequence ID" value="EHK26974.1"/>
    <property type="molecule type" value="Genomic_DNA"/>
</dbReference>
<keyword evidence="9" id="KW-0349">Heme</keyword>
<feature type="binding site" description="axial binding residue" evidence="9">
    <location>
        <position position="43"/>
    </location>
    <ligand>
        <name>heme</name>
        <dbReference type="ChEBI" id="CHEBI:30413"/>
    </ligand>
    <ligandPart>
        <name>Fe</name>
        <dbReference type="ChEBI" id="CHEBI:18248"/>
    </ligandPart>
</feature>
<organism evidence="12 13">
    <name type="scientific">Hypocrea virens (strain Gv29-8 / FGSC 10586)</name>
    <name type="common">Gliocladium virens</name>
    <name type="synonym">Trichoderma virens</name>
    <dbReference type="NCBI Taxonomy" id="413071"/>
    <lineage>
        <taxon>Eukaryota</taxon>
        <taxon>Fungi</taxon>
        <taxon>Dikarya</taxon>
        <taxon>Ascomycota</taxon>
        <taxon>Pezizomycotina</taxon>
        <taxon>Sordariomycetes</taxon>
        <taxon>Hypocreomycetidae</taxon>
        <taxon>Hypocreales</taxon>
        <taxon>Hypocreaceae</taxon>
        <taxon>Trichoderma</taxon>
    </lineage>
</organism>
<evidence type="ECO:0000256" key="10">
    <source>
        <dbReference type="SAM" id="SignalP"/>
    </source>
</evidence>
<keyword evidence="5" id="KW-0325">Glycoprotein</keyword>
<evidence type="ECO:0000256" key="4">
    <source>
        <dbReference type="ARBA" id="ARBA00022525"/>
    </source>
</evidence>
<dbReference type="STRING" id="413071.G9MF07"/>
<keyword evidence="7 9" id="KW-1015">Disulfide bond</keyword>
<evidence type="ECO:0000256" key="3">
    <source>
        <dbReference type="ARBA" id="ARBA00010031"/>
    </source>
</evidence>
<dbReference type="OMA" id="TCGVPCI"/>
<keyword evidence="5" id="KW-0336">GPI-anchor</keyword>
<keyword evidence="8" id="KW-0449">Lipoprotein</keyword>
<dbReference type="Pfam" id="PF05730">
    <property type="entry name" value="CFEM"/>
    <property type="match status" value="1"/>
</dbReference>
<evidence type="ECO:0000256" key="2">
    <source>
        <dbReference type="ARBA" id="ARBA00004613"/>
    </source>
</evidence>
<dbReference type="AlphaFoldDB" id="G9MF07"/>
<evidence type="ECO:0000259" key="11">
    <source>
        <dbReference type="PROSITE" id="PS52012"/>
    </source>
</evidence>
<sequence>MKFTLVLATFAAVVYGQTIDDVPACAVPCIEAAIVAAGCAETDFVCACKNFDAIEAGSINCVVGACGAAVAIGQVLPAVQAICAAQ</sequence>